<accession>A0A3B0T7S5</accession>
<gene>
    <name evidence="1" type="ORF">MNBD_ACTINO01-1263</name>
</gene>
<feature type="non-terminal residue" evidence="1">
    <location>
        <position position="100"/>
    </location>
</feature>
<dbReference type="EMBL" id="UOEI01000410">
    <property type="protein sequence ID" value="VAW04884.1"/>
    <property type="molecule type" value="Genomic_DNA"/>
</dbReference>
<reference evidence="1" key="1">
    <citation type="submission" date="2018-06" db="EMBL/GenBank/DDBJ databases">
        <authorList>
            <person name="Zhirakovskaya E."/>
        </authorList>
    </citation>
    <scope>NUCLEOTIDE SEQUENCE</scope>
</reference>
<sequence length="100" mass="10624">MTGAKSHQTQRASSAGLPLAEFTRVLTGIIVFTIPFFSSNAIDGRGPIVLVVGVGPILVLLVLVALQLPRSSFRKRWNAAVWILISVPGLMAVAGIFHST</sequence>
<evidence type="ECO:0000313" key="1">
    <source>
        <dbReference type="EMBL" id="VAW04884.1"/>
    </source>
</evidence>
<organism evidence="1">
    <name type="scientific">hydrothermal vent metagenome</name>
    <dbReference type="NCBI Taxonomy" id="652676"/>
    <lineage>
        <taxon>unclassified sequences</taxon>
        <taxon>metagenomes</taxon>
        <taxon>ecological metagenomes</taxon>
    </lineage>
</organism>
<proteinExistence type="predicted"/>
<name>A0A3B0T7S5_9ZZZZ</name>
<dbReference type="AlphaFoldDB" id="A0A3B0T7S5"/>
<protein>
    <submittedName>
        <fullName evidence="1">Uncharacterized protein</fullName>
    </submittedName>
</protein>